<proteinExistence type="inferred from homology"/>
<reference evidence="8" key="1">
    <citation type="submission" date="2021-06" db="EMBL/GenBank/DDBJ databases">
        <authorList>
            <person name="Kallberg Y."/>
            <person name="Tangrot J."/>
            <person name="Rosling A."/>
        </authorList>
    </citation>
    <scope>NUCLEOTIDE SEQUENCE</scope>
    <source>
        <strain evidence="8">FL130A</strain>
    </source>
</reference>
<dbReference type="Pfam" id="PF04084">
    <property type="entry name" value="RecA-like_ORC2"/>
    <property type="match status" value="1"/>
</dbReference>
<dbReference type="Proteomes" id="UP000789508">
    <property type="component" value="Unassembled WGS sequence"/>
</dbReference>
<evidence type="ECO:0000313" key="9">
    <source>
        <dbReference type="Proteomes" id="UP000789508"/>
    </source>
</evidence>
<evidence type="ECO:0000256" key="4">
    <source>
        <dbReference type="ARBA" id="ARBA00023242"/>
    </source>
</evidence>
<evidence type="ECO:0000259" key="6">
    <source>
        <dbReference type="Pfam" id="PF04084"/>
    </source>
</evidence>
<dbReference type="GO" id="GO:0006260">
    <property type="term" value="P:DNA replication"/>
    <property type="evidence" value="ECO:0007669"/>
    <property type="project" value="UniProtKB-UniRule"/>
</dbReference>
<dbReference type="GO" id="GO:0003688">
    <property type="term" value="F:DNA replication origin binding"/>
    <property type="evidence" value="ECO:0007669"/>
    <property type="project" value="UniProtKB-UniRule"/>
</dbReference>
<evidence type="ECO:0000256" key="1">
    <source>
        <dbReference type="ARBA" id="ARBA00004123"/>
    </source>
</evidence>
<dbReference type="EMBL" id="CAJVPS010000154">
    <property type="protein sequence ID" value="CAG8458796.1"/>
    <property type="molecule type" value="Genomic_DNA"/>
</dbReference>
<evidence type="ECO:0000256" key="5">
    <source>
        <dbReference type="RuleBase" id="RU368084"/>
    </source>
</evidence>
<dbReference type="PANTHER" id="PTHR14052">
    <property type="entry name" value="ORIGIN RECOGNITION COMPLEX SUBUNIT 2"/>
    <property type="match status" value="1"/>
</dbReference>
<comment type="caution">
    <text evidence="8">The sequence shown here is derived from an EMBL/GenBank/DDBJ whole genome shotgun (WGS) entry which is preliminary data.</text>
</comment>
<protein>
    <recommendedName>
        <fullName evidence="5">Origin recognition complex subunit 2</fullName>
    </recommendedName>
</protein>
<feature type="domain" description="Origin recognition complex subunit 2 winged-helix" evidence="7">
    <location>
        <begin position="407"/>
        <end position="465"/>
    </location>
</feature>
<dbReference type="InterPro" id="IPR056773">
    <property type="entry name" value="WHD_ORC2"/>
</dbReference>
<dbReference type="Pfam" id="PF24882">
    <property type="entry name" value="WHD_ORC2"/>
    <property type="match status" value="1"/>
</dbReference>
<dbReference type="GO" id="GO:0005664">
    <property type="term" value="C:nuclear origin of replication recognition complex"/>
    <property type="evidence" value="ECO:0007669"/>
    <property type="project" value="UniProtKB-UniRule"/>
</dbReference>
<sequence length="480" mass="55906">MFTKNKIISQSNKEIQVPLHEVNVIIEPFEYELKQAYKPTVTRKMHNPIRKTSSRIASLRAYNPFVVNKENDSDDEGTLNLRGGKKRRVGTFERQLRKVLKEDNEEEEEEKVEQVQVIKSKRTRQVIAVHERDEKGWERYFADHSASSARTSFHTLSKLPAFEQKDLIETINSLPLKHQDQLDLISKKYETLFSQWYYQLRCGFNIICYGYGSKRGILEKFARARDDIHVLTINGFMPKTTLKTILRDIIQGYLNEQPRGSMEQQTKNIVTYFSAPNCEIDKLYLVFHNIDAPQLRAEQTYHCLSIIASCPNICLIASTDHINIGLLFDQMTTSRFNWLWFELATFQPHKIEHSFQNSSLMSSESELSPQAVYHVLSSLSQRARGVFKTLIEHQIAEAEKSSKHLKPKDTGIEYNILYDKCRREFHVNSDNTFRGHLTEFRDHRIIQSYRSAYGTDILYVPLDSDRLKGIAEKLEELGED</sequence>
<gene>
    <name evidence="8" type="ORF">ALEPTO_LOCUS1422</name>
</gene>
<accession>A0A9N8VRW4</accession>
<comment type="subcellular location">
    <subcellularLocation>
        <location evidence="1 5">Nucleus</location>
    </subcellularLocation>
</comment>
<keyword evidence="3 5" id="KW-0235">DNA replication</keyword>
<comment type="subunit">
    <text evidence="5">Component of the origin recognition complex (ORC).</text>
</comment>
<evidence type="ECO:0000259" key="7">
    <source>
        <dbReference type="Pfam" id="PF24882"/>
    </source>
</evidence>
<evidence type="ECO:0000256" key="2">
    <source>
        <dbReference type="ARBA" id="ARBA00007421"/>
    </source>
</evidence>
<dbReference type="OrthoDB" id="346673at2759"/>
<evidence type="ECO:0000256" key="3">
    <source>
        <dbReference type="ARBA" id="ARBA00022705"/>
    </source>
</evidence>
<keyword evidence="9" id="KW-1185">Reference proteome</keyword>
<feature type="domain" description="Origin recognition complex subunit 2 RecA-like" evidence="6">
    <location>
        <begin position="185"/>
        <end position="342"/>
    </location>
</feature>
<keyword evidence="4 5" id="KW-0539">Nucleus</keyword>
<comment type="similarity">
    <text evidence="2 5">Belongs to the ORC2 family.</text>
</comment>
<organism evidence="8 9">
    <name type="scientific">Ambispora leptoticha</name>
    <dbReference type="NCBI Taxonomy" id="144679"/>
    <lineage>
        <taxon>Eukaryota</taxon>
        <taxon>Fungi</taxon>
        <taxon>Fungi incertae sedis</taxon>
        <taxon>Mucoromycota</taxon>
        <taxon>Glomeromycotina</taxon>
        <taxon>Glomeromycetes</taxon>
        <taxon>Archaeosporales</taxon>
        <taxon>Ambisporaceae</taxon>
        <taxon>Ambispora</taxon>
    </lineage>
</organism>
<dbReference type="InterPro" id="IPR056772">
    <property type="entry name" value="RecA-like_ORC2"/>
</dbReference>
<dbReference type="PANTHER" id="PTHR14052:SF0">
    <property type="entry name" value="ORIGIN RECOGNITION COMPLEX SUBUNIT 2"/>
    <property type="match status" value="1"/>
</dbReference>
<name>A0A9N8VRW4_9GLOM</name>
<dbReference type="AlphaFoldDB" id="A0A9N8VRW4"/>
<comment type="function">
    <text evidence="5">Component of the origin recognition complex (ORC) that binds origins of replication. DNA-binding is ATP-dependent. ORC is required to assemble the pre-replication complex necessary to initiate DNA replication.</text>
</comment>
<dbReference type="InterPro" id="IPR007220">
    <property type="entry name" value="ORC2"/>
</dbReference>
<evidence type="ECO:0000313" key="8">
    <source>
        <dbReference type="EMBL" id="CAG8458796.1"/>
    </source>
</evidence>